<name>A0A0D2MU62_9CHLO</name>
<evidence type="ECO:0000313" key="2">
    <source>
        <dbReference type="EMBL" id="KIZ04057.1"/>
    </source>
</evidence>
<keyword evidence="1" id="KW-0732">Signal</keyword>
<feature type="signal peptide" evidence="1">
    <location>
        <begin position="1"/>
        <end position="21"/>
    </location>
</feature>
<dbReference type="GeneID" id="25736779"/>
<dbReference type="KEGG" id="mng:MNEG_3901"/>
<proteinExistence type="predicted"/>
<dbReference type="STRING" id="145388.A0A0D2MU62"/>
<protein>
    <submittedName>
        <fullName evidence="2">Uncharacterized protein</fullName>
    </submittedName>
</protein>
<accession>A0A0D2MU62</accession>
<dbReference type="Proteomes" id="UP000054498">
    <property type="component" value="Unassembled WGS sequence"/>
</dbReference>
<reference evidence="2 3" key="1">
    <citation type="journal article" date="2013" name="BMC Genomics">
        <title>Reconstruction of the lipid metabolism for the microalga Monoraphidium neglectum from its genome sequence reveals characteristics suitable for biofuel production.</title>
        <authorList>
            <person name="Bogen C."/>
            <person name="Al-Dilaimi A."/>
            <person name="Albersmeier A."/>
            <person name="Wichmann J."/>
            <person name="Grundmann M."/>
            <person name="Rupp O."/>
            <person name="Lauersen K.J."/>
            <person name="Blifernez-Klassen O."/>
            <person name="Kalinowski J."/>
            <person name="Goesmann A."/>
            <person name="Mussgnug J.H."/>
            <person name="Kruse O."/>
        </authorList>
    </citation>
    <scope>NUCLEOTIDE SEQUENCE [LARGE SCALE GENOMIC DNA]</scope>
    <source>
        <strain evidence="2 3">SAG 48.87</strain>
    </source>
</reference>
<feature type="chain" id="PRO_5002259107" evidence="1">
    <location>
        <begin position="22"/>
        <end position="344"/>
    </location>
</feature>
<evidence type="ECO:0000256" key="1">
    <source>
        <dbReference type="SAM" id="SignalP"/>
    </source>
</evidence>
<dbReference type="AlphaFoldDB" id="A0A0D2MU62"/>
<dbReference type="OrthoDB" id="559795at2759"/>
<organism evidence="2 3">
    <name type="scientific">Monoraphidium neglectum</name>
    <dbReference type="NCBI Taxonomy" id="145388"/>
    <lineage>
        <taxon>Eukaryota</taxon>
        <taxon>Viridiplantae</taxon>
        <taxon>Chlorophyta</taxon>
        <taxon>core chlorophytes</taxon>
        <taxon>Chlorophyceae</taxon>
        <taxon>CS clade</taxon>
        <taxon>Sphaeropleales</taxon>
        <taxon>Selenastraceae</taxon>
        <taxon>Monoraphidium</taxon>
    </lineage>
</organism>
<dbReference type="EMBL" id="KK100733">
    <property type="protein sequence ID" value="KIZ04057.1"/>
    <property type="molecule type" value="Genomic_DNA"/>
</dbReference>
<evidence type="ECO:0000313" key="3">
    <source>
        <dbReference type="Proteomes" id="UP000054498"/>
    </source>
</evidence>
<sequence length="344" mass="34362">MARLGTGVALLLVLCSGAALAAPLRVAGVSKPFSSATGRRLLGQDWFGHGRLSSFLANRWLAHRGITTATATATATATTLSGDPTLNSLIRTDAFAAARAITGPGMDMDQAAWSLMSAAQAGATAAVGNVFAHTAVLDQGCFTEVFAKSAATAMNEGADMQAGFSSATAAAFAAASAQGSIPSFAMGVADAMAQARSSWGSEFGSEFARMVGSAMAQAVAAGNDGAVVEATASVFCSGTTAQAQAWSEAVAQSVRVNPVTGCVIVQRVVARAQAMCTNGVATATAQSFVTRQVLPGTCNVFGWTTGGSFPAQQQGGARAFASAQSSSTFGGAASSVAASVQQFP</sequence>
<keyword evidence="3" id="KW-1185">Reference proteome</keyword>
<dbReference type="RefSeq" id="XP_013903076.1">
    <property type="nucleotide sequence ID" value="XM_014047622.1"/>
</dbReference>
<gene>
    <name evidence="2" type="ORF">MNEG_3901</name>
</gene>